<dbReference type="Proteomes" id="UP000783863">
    <property type="component" value="Unassembled WGS sequence"/>
</dbReference>
<proteinExistence type="inferred from homology"/>
<protein>
    <submittedName>
        <fullName evidence="2">KEOPS complex Pcc1-like subunit</fullName>
    </submittedName>
</protein>
<gene>
    <name evidence="2" type="ORF">EGD98_08170</name>
</gene>
<comment type="similarity">
    <text evidence="1">Belongs to the CTAG/PCC1 family.</text>
</comment>
<dbReference type="RefSeq" id="WP_220587842.1">
    <property type="nucleotide sequence ID" value="NZ_RKLQ01000001.1"/>
</dbReference>
<dbReference type="InterPro" id="IPR015419">
    <property type="entry name" value="CTAG/Pcc1"/>
</dbReference>
<organism evidence="2 3">
    <name type="scientific">Haloarcula salinisoli</name>
    <dbReference type="NCBI Taxonomy" id="2487746"/>
    <lineage>
        <taxon>Archaea</taxon>
        <taxon>Methanobacteriati</taxon>
        <taxon>Methanobacteriota</taxon>
        <taxon>Stenosarchaea group</taxon>
        <taxon>Halobacteria</taxon>
        <taxon>Halobacteriales</taxon>
        <taxon>Haloarculaceae</taxon>
        <taxon>Haloarcula</taxon>
    </lineage>
</organism>
<evidence type="ECO:0000313" key="2">
    <source>
        <dbReference type="EMBL" id="MBX0303647.1"/>
    </source>
</evidence>
<evidence type="ECO:0000256" key="1">
    <source>
        <dbReference type="ARBA" id="ARBA00007073"/>
    </source>
</evidence>
<accession>A0A8J7YDS8</accession>
<dbReference type="NCBIfam" id="NF011470">
    <property type="entry name" value="PRK14887.1"/>
    <property type="match status" value="1"/>
</dbReference>
<dbReference type="Pfam" id="PF09341">
    <property type="entry name" value="Pcc1"/>
    <property type="match status" value="1"/>
</dbReference>
<dbReference type="AlphaFoldDB" id="A0A8J7YDS8"/>
<keyword evidence="3" id="KW-1185">Reference proteome</keyword>
<dbReference type="EMBL" id="RKLQ01000001">
    <property type="protein sequence ID" value="MBX0303647.1"/>
    <property type="molecule type" value="Genomic_DNA"/>
</dbReference>
<reference evidence="2" key="1">
    <citation type="submission" date="2021-06" db="EMBL/GenBank/DDBJ databases">
        <title>Halomicroarcula sp. F24A a new haloarchaeum isolated from saline soil.</title>
        <authorList>
            <person name="Duran-Viseras A."/>
            <person name="Sanchez-Porro C."/>
            <person name="Ventosa A."/>
        </authorList>
    </citation>
    <scope>NUCLEOTIDE SEQUENCE</scope>
    <source>
        <strain evidence="2">F24A</strain>
    </source>
</reference>
<evidence type="ECO:0000313" key="3">
    <source>
        <dbReference type="Proteomes" id="UP000783863"/>
    </source>
</evidence>
<sequence>MRRAELETEFGSPDRADRIAAAVRPDNTAEMTTRVEGETVVTTIERDNTSGLQSTVDDYVVNLRVAAQLTTDTTQSNHE</sequence>
<comment type="caution">
    <text evidence="2">The sequence shown here is derived from an EMBL/GenBank/DDBJ whole genome shotgun (WGS) entry which is preliminary data.</text>
</comment>
<name>A0A8J7YDS8_9EURY</name>